<gene>
    <name evidence="1" type="ORF">B0I29_123105</name>
</gene>
<dbReference type="OrthoDB" id="7626403at2"/>
<evidence type="ECO:0000313" key="1">
    <source>
        <dbReference type="EMBL" id="RAK27471.1"/>
    </source>
</evidence>
<comment type="caution">
    <text evidence="1">The sequence shown here is derived from an EMBL/GenBank/DDBJ whole genome shotgun (WGS) entry which is preliminary data.</text>
</comment>
<dbReference type="AlphaFoldDB" id="A0A327Z098"/>
<protein>
    <submittedName>
        <fullName evidence="1">Uncharacterized protein</fullName>
    </submittedName>
</protein>
<name>A0A327Z098_9ACTN</name>
<sequence>MSYWEAARSHPFTYPGAHPDGPFVLVDAEVHGLAQDGPAFTLADAGEPLDDLLRARGLPVTADRFPVLTYGGNRNPATLRLKMDHYRYVSPGRGTVVPVLPARIRGFDVVAGGLSSQGYLYADLFADDRTAATELDVHVLLLDEDQLRVMHDSEGVRTDLYDVAVLHGVALTGSSLPHETAALAYVGVAPVVFSPLLGAPLAFDAVRATGRELPGFGTTEMIAHMLDAAGLADAVRAIVAPGVTEPLDDSLLLAGELMRYLNGQWWWRQHTGQRRLLACENLEALLRAGLAATSRPSHTRDLVARHEPVLAADDAYRPGRELTFGRSLKVAARPHPAATS</sequence>
<keyword evidence="2" id="KW-1185">Reference proteome</keyword>
<dbReference type="RefSeq" id="WP_111653999.1">
    <property type="nucleotide sequence ID" value="NZ_JACHWI010000003.1"/>
</dbReference>
<proteinExistence type="predicted"/>
<accession>A0A327Z098</accession>
<dbReference type="Proteomes" id="UP000249341">
    <property type="component" value="Unassembled WGS sequence"/>
</dbReference>
<reference evidence="1 2" key="1">
    <citation type="submission" date="2018-06" db="EMBL/GenBank/DDBJ databases">
        <title>Genomic Encyclopedia of Type Strains, Phase III (KMG-III): the genomes of soil and plant-associated and newly described type strains.</title>
        <authorList>
            <person name="Whitman W."/>
        </authorList>
    </citation>
    <scope>NUCLEOTIDE SEQUENCE [LARGE SCALE GENOMIC DNA]</scope>
    <source>
        <strain evidence="1 2">CGMCC 4.7090</strain>
    </source>
</reference>
<organism evidence="1 2">
    <name type="scientific">Actinoplanes lutulentus</name>
    <dbReference type="NCBI Taxonomy" id="1287878"/>
    <lineage>
        <taxon>Bacteria</taxon>
        <taxon>Bacillati</taxon>
        <taxon>Actinomycetota</taxon>
        <taxon>Actinomycetes</taxon>
        <taxon>Micromonosporales</taxon>
        <taxon>Micromonosporaceae</taxon>
        <taxon>Actinoplanes</taxon>
    </lineage>
</organism>
<dbReference type="EMBL" id="QLMJ01000023">
    <property type="protein sequence ID" value="RAK27471.1"/>
    <property type="molecule type" value="Genomic_DNA"/>
</dbReference>
<evidence type="ECO:0000313" key="2">
    <source>
        <dbReference type="Proteomes" id="UP000249341"/>
    </source>
</evidence>